<gene>
    <name evidence="1" type="ORF">MA16_Dca015233</name>
</gene>
<reference evidence="1 2" key="1">
    <citation type="journal article" date="2016" name="Sci. Rep.">
        <title>The Dendrobium catenatum Lindl. genome sequence provides insights into polysaccharide synthase, floral development and adaptive evolution.</title>
        <authorList>
            <person name="Zhang G.Q."/>
            <person name="Xu Q."/>
            <person name="Bian C."/>
            <person name="Tsai W.C."/>
            <person name="Yeh C.M."/>
            <person name="Liu K.W."/>
            <person name="Yoshida K."/>
            <person name="Zhang L.S."/>
            <person name="Chang S.B."/>
            <person name="Chen F."/>
            <person name="Shi Y."/>
            <person name="Su Y.Y."/>
            <person name="Zhang Y.Q."/>
            <person name="Chen L.J."/>
            <person name="Yin Y."/>
            <person name="Lin M."/>
            <person name="Huang H."/>
            <person name="Deng H."/>
            <person name="Wang Z.W."/>
            <person name="Zhu S.L."/>
            <person name="Zhao X."/>
            <person name="Deng C."/>
            <person name="Niu S.C."/>
            <person name="Huang J."/>
            <person name="Wang M."/>
            <person name="Liu G.H."/>
            <person name="Yang H.J."/>
            <person name="Xiao X.J."/>
            <person name="Hsiao Y.Y."/>
            <person name="Wu W.L."/>
            <person name="Chen Y.Y."/>
            <person name="Mitsuda N."/>
            <person name="Ohme-Takagi M."/>
            <person name="Luo Y.B."/>
            <person name="Van de Peer Y."/>
            <person name="Liu Z.J."/>
        </authorList>
    </citation>
    <scope>NUCLEOTIDE SEQUENCE [LARGE SCALE GENOMIC DNA]</scope>
    <source>
        <tissue evidence="1">The whole plant</tissue>
    </source>
</reference>
<evidence type="ECO:0000313" key="2">
    <source>
        <dbReference type="Proteomes" id="UP000233837"/>
    </source>
</evidence>
<organism evidence="1 2">
    <name type="scientific">Dendrobium catenatum</name>
    <dbReference type="NCBI Taxonomy" id="906689"/>
    <lineage>
        <taxon>Eukaryota</taxon>
        <taxon>Viridiplantae</taxon>
        <taxon>Streptophyta</taxon>
        <taxon>Embryophyta</taxon>
        <taxon>Tracheophyta</taxon>
        <taxon>Spermatophyta</taxon>
        <taxon>Magnoliopsida</taxon>
        <taxon>Liliopsida</taxon>
        <taxon>Asparagales</taxon>
        <taxon>Orchidaceae</taxon>
        <taxon>Epidendroideae</taxon>
        <taxon>Malaxideae</taxon>
        <taxon>Dendrobiinae</taxon>
        <taxon>Dendrobium</taxon>
    </lineage>
</organism>
<reference evidence="1 2" key="2">
    <citation type="journal article" date="2017" name="Nature">
        <title>The Apostasia genome and the evolution of orchids.</title>
        <authorList>
            <person name="Zhang G.Q."/>
            <person name="Liu K.W."/>
            <person name="Li Z."/>
            <person name="Lohaus R."/>
            <person name="Hsiao Y.Y."/>
            <person name="Niu S.C."/>
            <person name="Wang J.Y."/>
            <person name="Lin Y.C."/>
            <person name="Xu Q."/>
            <person name="Chen L.J."/>
            <person name="Yoshida K."/>
            <person name="Fujiwara S."/>
            <person name="Wang Z.W."/>
            <person name="Zhang Y.Q."/>
            <person name="Mitsuda N."/>
            <person name="Wang M."/>
            <person name="Liu G.H."/>
            <person name="Pecoraro L."/>
            <person name="Huang H.X."/>
            <person name="Xiao X.J."/>
            <person name="Lin M."/>
            <person name="Wu X.Y."/>
            <person name="Wu W.L."/>
            <person name="Chen Y.Y."/>
            <person name="Chang S.B."/>
            <person name="Sakamoto S."/>
            <person name="Ohme-Takagi M."/>
            <person name="Yagi M."/>
            <person name="Zeng S.J."/>
            <person name="Shen C.Y."/>
            <person name="Yeh C.M."/>
            <person name="Luo Y.B."/>
            <person name="Tsai W.C."/>
            <person name="Van de Peer Y."/>
            <person name="Liu Z.J."/>
        </authorList>
    </citation>
    <scope>NUCLEOTIDE SEQUENCE [LARGE SCALE GENOMIC DNA]</scope>
    <source>
        <tissue evidence="1">The whole plant</tissue>
    </source>
</reference>
<accession>A0A2I0VSE2</accession>
<proteinExistence type="predicted"/>
<evidence type="ECO:0000313" key="1">
    <source>
        <dbReference type="EMBL" id="PKU66328.1"/>
    </source>
</evidence>
<dbReference type="Proteomes" id="UP000233837">
    <property type="component" value="Unassembled WGS sequence"/>
</dbReference>
<name>A0A2I0VSE2_9ASPA</name>
<dbReference type="AlphaFoldDB" id="A0A2I0VSE2"/>
<protein>
    <submittedName>
        <fullName evidence="1">Uncharacterized protein</fullName>
    </submittedName>
</protein>
<sequence length="57" mass="6257">MKCAIFENRSTTTNMESAPRLVLGSPRTKSMLKSSQIEFGIGNGVYSPVFCALPLYN</sequence>
<dbReference type="EMBL" id="KZ503277">
    <property type="protein sequence ID" value="PKU66328.1"/>
    <property type="molecule type" value="Genomic_DNA"/>
</dbReference>
<keyword evidence="2" id="KW-1185">Reference proteome</keyword>